<accession>A0A9W7CSI5</accession>
<keyword evidence="3" id="KW-1185">Reference proteome</keyword>
<name>A0A9W7CSI5_9STRA</name>
<protein>
    <submittedName>
        <fullName evidence="2">Unnamed protein product</fullName>
    </submittedName>
</protein>
<proteinExistence type="predicted"/>
<feature type="region of interest" description="Disordered" evidence="1">
    <location>
        <begin position="1"/>
        <end position="24"/>
    </location>
</feature>
<dbReference type="EMBL" id="BSXT01001328">
    <property type="protein sequence ID" value="GMF41333.1"/>
    <property type="molecule type" value="Genomic_DNA"/>
</dbReference>
<comment type="caution">
    <text evidence="2">The sequence shown here is derived from an EMBL/GenBank/DDBJ whole genome shotgun (WGS) entry which is preliminary data.</text>
</comment>
<evidence type="ECO:0000256" key="1">
    <source>
        <dbReference type="SAM" id="MobiDB-lite"/>
    </source>
</evidence>
<organism evidence="2 3">
    <name type="scientific">Phytophthora fragariaefolia</name>
    <dbReference type="NCBI Taxonomy" id="1490495"/>
    <lineage>
        <taxon>Eukaryota</taxon>
        <taxon>Sar</taxon>
        <taxon>Stramenopiles</taxon>
        <taxon>Oomycota</taxon>
        <taxon>Peronosporomycetes</taxon>
        <taxon>Peronosporales</taxon>
        <taxon>Peronosporaceae</taxon>
        <taxon>Phytophthora</taxon>
    </lineage>
</organism>
<sequence>MTPKLPAITTTLRRKAQQEQPHSLSQRIHSCNTVTATYLASPVVLTLTISGPLGTRPGRWGNAPKLQDDQVNAVQTYSSMTPTAPVTKTLNQPAERFDHRQPNDGLAGQSFTRDSKVSPVHIYLSECNNRFTRNSSPSRQSAEAFWILASAIVSR</sequence>
<reference evidence="2" key="1">
    <citation type="submission" date="2023-04" db="EMBL/GenBank/DDBJ databases">
        <title>Phytophthora fragariaefolia NBRC 109709.</title>
        <authorList>
            <person name="Ichikawa N."/>
            <person name="Sato H."/>
            <person name="Tonouchi N."/>
        </authorList>
    </citation>
    <scope>NUCLEOTIDE SEQUENCE</scope>
    <source>
        <strain evidence="2">NBRC 109709</strain>
    </source>
</reference>
<gene>
    <name evidence="2" type="ORF">Pfra01_001303900</name>
</gene>
<evidence type="ECO:0000313" key="3">
    <source>
        <dbReference type="Proteomes" id="UP001165121"/>
    </source>
</evidence>
<dbReference type="AlphaFoldDB" id="A0A9W7CSI5"/>
<dbReference type="Proteomes" id="UP001165121">
    <property type="component" value="Unassembled WGS sequence"/>
</dbReference>
<evidence type="ECO:0000313" key="2">
    <source>
        <dbReference type="EMBL" id="GMF41333.1"/>
    </source>
</evidence>